<reference evidence="1 2" key="1">
    <citation type="submission" date="2016-06" db="EMBL/GenBank/DDBJ databases">
        <title>Complete genome sequence of a saline-alkali tolerant type strain Dietzia timorensis ID05-A0528T.</title>
        <authorList>
            <person name="Wu X."/>
        </authorList>
    </citation>
    <scope>NUCLEOTIDE SEQUENCE [LARGE SCALE GENOMIC DNA]</scope>
    <source>
        <strain evidence="1 2">ID05-A0528</strain>
    </source>
</reference>
<dbReference type="KEGG" id="dtm:BJL86_2171"/>
<proteinExistence type="predicted"/>
<dbReference type="STRING" id="499555.BJL86_2171"/>
<dbReference type="CDD" id="cd00719">
    <property type="entry name" value="GIY-YIG_SF"/>
    <property type="match status" value="1"/>
</dbReference>
<dbReference type="InterPro" id="IPR035901">
    <property type="entry name" value="GIY-YIG_endonuc_sf"/>
</dbReference>
<sequence>MVTAEPSNITEFILEGVSFDVRETGSIAPNFRPGESRCGIYRLVFSDGQRYIGQARDVVKRFATHRGNHSDIEKIEFFHCPLDSLDEFEQMLITHSEKNYSLRNIMLTNKPAGRSDYSITLEEGRSIDLPWDRDRRPRAAGLSGSSSIEKLQRLSSTPIHTYDILRAVLGWYVAETIPAPELSVKQLWISSCLPSTNSRPDFYRTASISCGNIETLVCMVERLEDGDWAAPAFINTSPIENAESLEGNRNEFRTQVSSYREKSVLTWHFDLDTLFAISQGTYEFPHTALLLDAAYDLNVRMMRRGSTMYSRFHSSELGDEVLRTARGRTPAM</sequence>
<organism evidence="1 2">
    <name type="scientific">Dietzia timorensis</name>
    <dbReference type="NCBI Taxonomy" id="499555"/>
    <lineage>
        <taxon>Bacteria</taxon>
        <taxon>Bacillati</taxon>
        <taxon>Actinomycetota</taxon>
        <taxon>Actinomycetes</taxon>
        <taxon>Mycobacteriales</taxon>
        <taxon>Dietziaceae</taxon>
        <taxon>Dietzia</taxon>
    </lineage>
</organism>
<dbReference type="EMBL" id="CP015961">
    <property type="protein sequence ID" value="ANI92937.1"/>
    <property type="molecule type" value="Genomic_DNA"/>
</dbReference>
<keyword evidence="2" id="KW-1185">Reference proteome</keyword>
<dbReference type="SUPFAM" id="SSF82771">
    <property type="entry name" value="GIY-YIG endonuclease"/>
    <property type="match status" value="1"/>
</dbReference>
<dbReference type="Proteomes" id="UP000186104">
    <property type="component" value="Chromosome"/>
</dbReference>
<protein>
    <recommendedName>
        <fullName evidence="3">GIY-YIG domain-containing protein</fullName>
    </recommendedName>
</protein>
<evidence type="ECO:0000313" key="2">
    <source>
        <dbReference type="Proteomes" id="UP000186104"/>
    </source>
</evidence>
<evidence type="ECO:0000313" key="1">
    <source>
        <dbReference type="EMBL" id="ANI92937.1"/>
    </source>
</evidence>
<gene>
    <name evidence="1" type="ORF">BJL86_2171</name>
</gene>
<accession>A0A173LNW1</accession>
<dbReference type="AlphaFoldDB" id="A0A173LNW1"/>
<name>A0A173LNW1_9ACTN</name>
<evidence type="ECO:0008006" key="3">
    <source>
        <dbReference type="Google" id="ProtNLM"/>
    </source>
</evidence>